<dbReference type="GO" id="GO:0009236">
    <property type="term" value="P:cobalamin biosynthetic process"/>
    <property type="evidence" value="ECO:0007669"/>
    <property type="project" value="UniProtKB-KW"/>
</dbReference>
<evidence type="ECO:0000256" key="2">
    <source>
        <dbReference type="ARBA" id="ARBA00009774"/>
    </source>
</evidence>
<dbReference type="EMBL" id="DWVZ01000097">
    <property type="protein sequence ID" value="HJC63415.1"/>
    <property type="molecule type" value="Genomic_DNA"/>
</dbReference>
<dbReference type="Proteomes" id="UP000823886">
    <property type="component" value="Unassembled WGS sequence"/>
</dbReference>
<evidence type="ECO:0000256" key="4">
    <source>
        <dbReference type="ARBA" id="ARBA00023235"/>
    </source>
</evidence>
<dbReference type="InterPro" id="IPR003722">
    <property type="entry name" value="Cbl_synth_CobH/CbiC"/>
</dbReference>
<reference evidence="6" key="1">
    <citation type="journal article" date="2021" name="PeerJ">
        <title>Extensive microbial diversity within the chicken gut microbiome revealed by metagenomics and culture.</title>
        <authorList>
            <person name="Gilroy R."/>
            <person name="Ravi A."/>
            <person name="Getino M."/>
            <person name="Pursley I."/>
            <person name="Horton D.L."/>
            <person name="Alikhan N.F."/>
            <person name="Baker D."/>
            <person name="Gharbi K."/>
            <person name="Hall N."/>
            <person name="Watson M."/>
            <person name="Adriaenssens E.M."/>
            <person name="Foster-Nyarko E."/>
            <person name="Jarju S."/>
            <person name="Secka A."/>
            <person name="Antonio M."/>
            <person name="Oren A."/>
            <person name="Chaudhuri R.R."/>
            <person name="La Ragione R."/>
            <person name="Hildebrand F."/>
            <person name="Pallen M.J."/>
        </authorList>
    </citation>
    <scope>NUCLEOTIDE SEQUENCE</scope>
    <source>
        <strain evidence="6">ChiBcec2-3848</strain>
    </source>
</reference>
<dbReference type="GO" id="GO:0016993">
    <property type="term" value="F:precorrin-8X methylmutase activity"/>
    <property type="evidence" value="ECO:0007669"/>
    <property type="project" value="InterPro"/>
</dbReference>
<comment type="pathway">
    <text evidence="1">Cofactor biosynthesis; adenosylcobalamin biosynthesis.</text>
</comment>
<dbReference type="PANTHER" id="PTHR43588">
    <property type="entry name" value="COBALT-PRECORRIN-8 METHYLMUTASE"/>
    <property type="match status" value="1"/>
</dbReference>
<evidence type="ECO:0000259" key="5">
    <source>
        <dbReference type="Pfam" id="PF02570"/>
    </source>
</evidence>
<dbReference type="Gene3D" id="3.40.50.10230">
    <property type="entry name" value="Cobalamin biosynthesis CobH/CbiC, precorrin-8X methylmutase"/>
    <property type="match status" value="1"/>
</dbReference>
<proteinExistence type="inferred from homology"/>
<name>A0A9D2TAL1_9FIRM</name>
<gene>
    <name evidence="6" type="ORF">H9753_07340</name>
</gene>
<evidence type="ECO:0000256" key="3">
    <source>
        <dbReference type="ARBA" id="ARBA00022573"/>
    </source>
</evidence>
<evidence type="ECO:0000256" key="1">
    <source>
        <dbReference type="ARBA" id="ARBA00004953"/>
    </source>
</evidence>
<dbReference type="AlphaFoldDB" id="A0A9D2TAL1"/>
<reference evidence="6" key="2">
    <citation type="submission" date="2021-04" db="EMBL/GenBank/DDBJ databases">
        <authorList>
            <person name="Gilroy R."/>
        </authorList>
    </citation>
    <scope>NUCLEOTIDE SEQUENCE</scope>
    <source>
        <strain evidence="6">ChiBcec2-3848</strain>
    </source>
</reference>
<dbReference type="SUPFAM" id="SSF63965">
    <property type="entry name" value="Precorrin-8X methylmutase CbiC/CobH"/>
    <property type="match status" value="1"/>
</dbReference>
<protein>
    <submittedName>
        <fullName evidence="6">Precorrin-8X methylmutase</fullName>
    </submittedName>
</protein>
<dbReference type="PANTHER" id="PTHR43588:SF1">
    <property type="entry name" value="COBALT-PRECORRIN-8 METHYLMUTASE"/>
    <property type="match status" value="1"/>
</dbReference>
<comment type="similarity">
    <text evidence="2">Belongs to the CobH/CbiC family.</text>
</comment>
<organism evidence="6 7">
    <name type="scientific">Candidatus Blautia merdavium</name>
    <dbReference type="NCBI Taxonomy" id="2838494"/>
    <lineage>
        <taxon>Bacteria</taxon>
        <taxon>Bacillati</taxon>
        <taxon>Bacillota</taxon>
        <taxon>Clostridia</taxon>
        <taxon>Lachnospirales</taxon>
        <taxon>Lachnospiraceae</taxon>
        <taxon>Blautia</taxon>
    </lineage>
</organism>
<evidence type="ECO:0000313" key="7">
    <source>
        <dbReference type="Proteomes" id="UP000823886"/>
    </source>
</evidence>
<dbReference type="InterPro" id="IPR036588">
    <property type="entry name" value="CobH/CbiC_sf"/>
</dbReference>
<comment type="caution">
    <text evidence="6">The sequence shown here is derived from an EMBL/GenBank/DDBJ whole genome shotgun (WGS) entry which is preliminary data.</text>
</comment>
<dbReference type="Pfam" id="PF02570">
    <property type="entry name" value="CbiC"/>
    <property type="match status" value="1"/>
</dbReference>
<sequence>MKTQLENVKPKEIETRSFEIITQELGDTKLVPGTELIVKRCIHTSADFDYAQNLCFSDGAVEKALAAVKNGACIVTDTQMAKAGINKKALAKYGGEVYCFMSDEDVAAAAKAQGSTRAAASMEKAAAMGKPLIFAIGNAPTALIKLYELIQEKKISPYCIIGVPVGFVNVVQSKEMIMETQVPYIVAKGRKGGSNIAACICNALLYMIDNERDYWK</sequence>
<feature type="domain" description="Cobalamin biosynthesis precorrin-8X methylmutase CobH/CbiC" evidence="5">
    <location>
        <begin position="12"/>
        <end position="207"/>
    </location>
</feature>
<accession>A0A9D2TAL1</accession>
<evidence type="ECO:0000313" key="6">
    <source>
        <dbReference type="EMBL" id="HJC63415.1"/>
    </source>
</evidence>
<keyword evidence="3" id="KW-0169">Cobalamin biosynthesis</keyword>
<keyword evidence="4" id="KW-0413">Isomerase</keyword>